<dbReference type="AlphaFoldDB" id="A0AAN6WX73"/>
<dbReference type="Proteomes" id="UP001302126">
    <property type="component" value="Unassembled WGS sequence"/>
</dbReference>
<gene>
    <name evidence="1" type="ORF">QBC35DRAFT_530479</name>
</gene>
<evidence type="ECO:0000313" key="2">
    <source>
        <dbReference type="Proteomes" id="UP001302126"/>
    </source>
</evidence>
<reference evidence="1" key="2">
    <citation type="submission" date="2023-05" db="EMBL/GenBank/DDBJ databases">
        <authorList>
            <consortium name="Lawrence Berkeley National Laboratory"/>
            <person name="Steindorff A."/>
            <person name="Hensen N."/>
            <person name="Bonometti L."/>
            <person name="Westerberg I."/>
            <person name="Brannstrom I.O."/>
            <person name="Guillou S."/>
            <person name="Cros-Aarteil S."/>
            <person name="Calhoun S."/>
            <person name="Haridas S."/>
            <person name="Kuo A."/>
            <person name="Mondo S."/>
            <person name="Pangilinan J."/>
            <person name="Riley R."/>
            <person name="Labutti K."/>
            <person name="Andreopoulos B."/>
            <person name="Lipzen A."/>
            <person name="Chen C."/>
            <person name="Yanf M."/>
            <person name="Daum C."/>
            <person name="Ng V."/>
            <person name="Clum A."/>
            <person name="Ohm R."/>
            <person name="Martin F."/>
            <person name="Silar P."/>
            <person name="Natvig D."/>
            <person name="Lalanne C."/>
            <person name="Gautier V."/>
            <person name="Ament-Velasquez S.L."/>
            <person name="Kruys A."/>
            <person name="Hutchinson M.I."/>
            <person name="Powell A.J."/>
            <person name="Barry K."/>
            <person name="Miller A.N."/>
            <person name="Grigoriev I.V."/>
            <person name="Debuchy R."/>
            <person name="Gladieux P."/>
            <person name="Thoren M.H."/>
            <person name="Johannesson H."/>
        </authorList>
    </citation>
    <scope>NUCLEOTIDE SEQUENCE</scope>
    <source>
        <strain evidence="1">PSN309</strain>
    </source>
</reference>
<organism evidence="1 2">
    <name type="scientific">Podospora australis</name>
    <dbReference type="NCBI Taxonomy" id="1536484"/>
    <lineage>
        <taxon>Eukaryota</taxon>
        <taxon>Fungi</taxon>
        <taxon>Dikarya</taxon>
        <taxon>Ascomycota</taxon>
        <taxon>Pezizomycotina</taxon>
        <taxon>Sordariomycetes</taxon>
        <taxon>Sordariomycetidae</taxon>
        <taxon>Sordariales</taxon>
        <taxon>Podosporaceae</taxon>
        <taxon>Podospora</taxon>
    </lineage>
</organism>
<protein>
    <submittedName>
        <fullName evidence="1">Uncharacterized protein</fullName>
    </submittedName>
</protein>
<keyword evidence="2" id="KW-1185">Reference proteome</keyword>
<comment type="caution">
    <text evidence="1">The sequence shown here is derived from an EMBL/GenBank/DDBJ whole genome shotgun (WGS) entry which is preliminary data.</text>
</comment>
<name>A0AAN6WX73_9PEZI</name>
<dbReference type="EMBL" id="MU864371">
    <property type="protein sequence ID" value="KAK4189825.1"/>
    <property type="molecule type" value="Genomic_DNA"/>
</dbReference>
<accession>A0AAN6WX73</accession>
<evidence type="ECO:0000313" key="1">
    <source>
        <dbReference type="EMBL" id="KAK4189825.1"/>
    </source>
</evidence>
<sequence length="249" mass="28067">MDRYGLGYSVLVFVYFPPFSSHLFTSSSSSPSRHLPPSFYNVVRSQLRSERVSGPVVSVIPVPWFNVDTSNRPKNPFGQKSPPGGLVNRCEPDFPAGPRLSARAAASFGELVVFARKITLRLCMTAPTRERHPNATTDYPLSIDVCSGLGRRRTADRGGQGRTRTLIVIECRGRGNEDAWRTWVWLWGTARWRRSWVRRNKYDIDDTLDDNLDDHSDDNTDYDPDDDFDIWLDLGEHSGIWGTSVGSGT</sequence>
<proteinExistence type="predicted"/>
<reference evidence="1" key="1">
    <citation type="journal article" date="2023" name="Mol. Phylogenet. Evol.">
        <title>Genome-scale phylogeny and comparative genomics of the fungal order Sordariales.</title>
        <authorList>
            <person name="Hensen N."/>
            <person name="Bonometti L."/>
            <person name="Westerberg I."/>
            <person name="Brannstrom I.O."/>
            <person name="Guillou S."/>
            <person name="Cros-Aarteil S."/>
            <person name="Calhoun S."/>
            <person name="Haridas S."/>
            <person name="Kuo A."/>
            <person name="Mondo S."/>
            <person name="Pangilinan J."/>
            <person name="Riley R."/>
            <person name="LaButti K."/>
            <person name="Andreopoulos B."/>
            <person name="Lipzen A."/>
            <person name="Chen C."/>
            <person name="Yan M."/>
            <person name="Daum C."/>
            <person name="Ng V."/>
            <person name="Clum A."/>
            <person name="Steindorff A."/>
            <person name="Ohm R.A."/>
            <person name="Martin F."/>
            <person name="Silar P."/>
            <person name="Natvig D.O."/>
            <person name="Lalanne C."/>
            <person name="Gautier V."/>
            <person name="Ament-Velasquez S.L."/>
            <person name="Kruys A."/>
            <person name="Hutchinson M.I."/>
            <person name="Powell A.J."/>
            <person name="Barry K."/>
            <person name="Miller A.N."/>
            <person name="Grigoriev I.V."/>
            <person name="Debuchy R."/>
            <person name="Gladieux P."/>
            <person name="Hiltunen Thoren M."/>
            <person name="Johannesson H."/>
        </authorList>
    </citation>
    <scope>NUCLEOTIDE SEQUENCE</scope>
    <source>
        <strain evidence="1">PSN309</strain>
    </source>
</reference>